<dbReference type="PANTHER" id="PTHR19918">
    <property type="entry name" value="CELL DIVISION CYCLE 20 CDC20 FIZZY -RELATED"/>
    <property type="match status" value="1"/>
</dbReference>
<sequence length="414" mass="46526">MQNKNCFFQQPLQSREIPNRAKNSTDLSLQKAKLNHTFDEDKEDKYSDLLCRALWGVSYQQIHKSPILGFSLPSPEPIKYVIPRTFYTLSSERCLDAPGLSNNYYYQPINWATETQIYIGLESKLYSYNVIKRKAQQIEVGSIEDSTITALAYNSSLSVLARAGSDSSIQFIDPLINTQIGLNQETSTTTNIVSDMSNGFYMIGQTSGALVHYDLRDHKKKAPLVNFPNAMLIGLAFNHYNLAISTDTCVQIYDSRRMKAPRLKFEGHNPPSKALAFSPNTTHRIVTGGGAKDKNLIVWNTDTGKIIAQKKIDNQICGVHWLDRQGIFVAEGYSGNRVSCWSIEGTKLSIDDSSTLHTDKVLFSAQHPVQKEQLITAASGNDEKFRFWTVKNVKKSVEVSDEISTTYLTMPVIR</sequence>
<evidence type="ECO:0000313" key="6">
    <source>
        <dbReference type="Proteomes" id="UP001139721"/>
    </source>
</evidence>
<keyword evidence="2" id="KW-0677">Repeat</keyword>
<dbReference type="PROSITE" id="PS50082">
    <property type="entry name" value="WD_REPEATS_2"/>
    <property type="match status" value="1"/>
</dbReference>
<dbReference type="Gene3D" id="2.130.10.10">
    <property type="entry name" value="YVTN repeat-like/Quinoprotein amine dehydrogenase"/>
    <property type="match status" value="1"/>
</dbReference>
<evidence type="ECO:0000256" key="2">
    <source>
        <dbReference type="ARBA" id="ARBA00022737"/>
    </source>
</evidence>
<name>A0A9X2IBI1_9GAMM</name>
<dbReference type="Proteomes" id="UP001139721">
    <property type="component" value="Unassembled WGS sequence"/>
</dbReference>
<dbReference type="InterPro" id="IPR019775">
    <property type="entry name" value="WD40_repeat_CS"/>
</dbReference>
<keyword evidence="1 4" id="KW-0853">WD repeat</keyword>
<gene>
    <name evidence="5" type="ORF">LOX96_09245</name>
</gene>
<proteinExistence type="predicted"/>
<dbReference type="InterPro" id="IPR015943">
    <property type="entry name" value="WD40/YVTN_repeat-like_dom_sf"/>
</dbReference>
<dbReference type="GO" id="GO:0031145">
    <property type="term" value="P:anaphase-promoting complex-dependent catabolic process"/>
    <property type="evidence" value="ECO:0007669"/>
    <property type="project" value="TreeGrafter"/>
</dbReference>
<dbReference type="InterPro" id="IPR033010">
    <property type="entry name" value="Cdc20/Fizzy"/>
</dbReference>
<dbReference type="PANTHER" id="PTHR19918:SF1">
    <property type="entry name" value="FIZZY-RELATED PROTEIN HOMOLOG"/>
    <property type="match status" value="1"/>
</dbReference>
<dbReference type="SUPFAM" id="SSF50978">
    <property type="entry name" value="WD40 repeat-like"/>
    <property type="match status" value="1"/>
</dbReference>
<dbReference type="InterPro" id="IPR036322">
    <property type="entry name" value="WD40_repeat_dom_sf"/>
</dbReference>
<evidence type="ECO:0000256" key="1">
    <source>
        <dbReference type="ARBA" id="ARBA00022574"/>
    </source>
</evidence>
<dbReference type="EMBL" id="JAJKBJ010000009">
    <property type="protein sequence ID" value="MCL9684276.1"/>
    <property type="molecule type" value="Genomic_DNA"/>
</dbReference>
<evidence type="ECO:0000256" key="3">
    <source>
        <dbReference type="ARBA" id="ARBA00023306"/>
    </source>
</evidence>
<dbReference type="InterPro" id="IPR001680">
    <property type="entry name" value="WD40_rpt"/>
</dbReference>
<protein>
    <submittedName>
        <fullName evidence="5">WD40 repeat domain-containing protein</fullName>
    </submittedName>
</protein>
<dbReference type="GO" id="GO:0010997">
    <property type="term" value="F:anaphase-promoting complex binding"/>
    <property type="evidence" value="ECO:0007669"/>
    <property type="project" value="InterPro"/>
</dbReference>
<accession>A0A9X2IBI1</accession>
<dbReference type="AlphaFoldDB" id="A0A9X2IBI1"/>
<evidence type="ECO:0000256" key="4">
    <source>
        <dbReference type="PROSITE-ProRule" id="PRU00221"/>
    </source>
</evidence>
<evidence type="ECO:0000313" key="5">
    <source>
        <dbReference type="EMBL" id="MCL9684276.1"/>
    </source>
</evidence>
<dbReference type="RefSeq" id="WP_250421182.1">
    <property type="nucleotide sequence ID" value="NZ_JAJKBJ010000009.1"/>
</dbReference>
<organism evidence="5 6">
    <name type="scientific">Legionella maioricensis</name>
    <dbReference type="NCBI Taxonomy" id="2896528"/>
    <lineage>
        <taxon>Bacteria</taxon>
        <taxon>Pseudomonadati</taxon>
        <taxon>Pseudomonadota</taxon>
        <taxon>Gammaproteobacteria</taxon>
        <taxon>Legionellales</taxon>
        <taxon>Legionellaceae</taxon>
        <taxon>Legionella</taxon>
    </lineage>
</organism>
<reference evidence="5" key="1">
    <citation type="submission" date="2021-11" db="EMBL/GenBank/DDBJ databases">
        <title>Legionella maioricencis sp. nov., a new species isolated from hot water samples in Mallorca.</title>
        <authorList>
            <person name="Crespi S."/>
            <person name="Drasar V."/>
            <person name="Salva-Serra F."/>
            <person name="Jaen-Luchoro D."/>
            <person name="Pineiro-Iglesias B."/>
            <person name="Aliaga F."/>
            <person name="Fernandez-Juarez V."/>
            <person name="Coll G."/>
            <person name="Moore E.R.B."/>
            <person name="Bennasar-Figueras A."/>
        </authorList>
    </citation>
    <scope>NUCLEOTIDE SEQUENCE</scope>
    <source>
        <strain evidence="5">HCPI-6</strain>
    </source>
</reference>
<comment type="caution">
    <text evidence="5">The sequence shown here is derived from an EMBL/GenBank/DDBJ whole genome shotgun (WGS) entry which is preliminary data.</text>
</comment>
<keyword evidence="6" id="KW-1185">Reference proteome</keyword>
<dbReference type="GO" id="GO:1990757">
    <property type="term" value="F:ubiquitin ligase activator activity"/>
    <property type="evidence" value="ECO:0007669"/>
    <property type="project" value="TreeGrafter"/>
</dbReference>
<dbReference type="Pfam" id="PF00400">
    <property type="entry name" value="WD40"/>
    <property type="match status" value="1"/>
</dbReference>
<dbReference type="PROSITE" id="PS00678">
    <property type="entry name" value="WD_REPEATS_1"/>
    <property type="match status" value="1"/>
</dbReference>
<dbReference type="GO" id="GO:1905786">
    <property type="term" value="P:positive regulation of anaphase-promoting complex-dependent catabolic process"/>
    <property type="evidence" value="ECO:0007669"/>
    <property type="project" value="TreeGrafter"/>
</dbReference>
<keyword evidence="3" id="KW-0131">Cell cycle</keyword>
<feature type="repeat" description="WD" evidence="4">
    <location>
        <begin position="265"/>
        <end position="309"/>
    </location>
</feature>